<dbReference type="InterPro" id="IPR014717">
    <property type="entry name" value="Transl_elong_EF1B/ribsomal_bS6"/>
</dbReference>
<name>A0A1G2G2Y3_9BACT</name>
<keyword evidence="1" id="KW-1133">Transmembrane helix</keyword>
<dbReference type="Gene3D" id="3.30.70.60">
    <property type="match status" value="1"/>
</dbReference>
<sequence>MTEKQTLWRVLIGGLIGNLFLIGTGFSFYFFFIQPTFVSLANASRELALLEKRETFLQASEREIKQRSNDLGTLNAAFLDLENAVPFVTLLEAIAARSGVTISIQANSTIDPAAKQAEFNITALGTLAQIMQFIKQAELIPYFTDITSLTISTKNSQIQATMLLTVLTL</sequence>
<keyword evidence="1" id="KW-0472">Membrane</keyword>
<proteinExistence type="predicted"/>
<protein>
    <submittedName>
        <fullName evidence="2">Uncharacterized protein</fullName>
    </submittedName>
</protein>
<comment type="caution">
    <text evidence="2">The sequence shown here is derived from an EMBL/GenBank/DDBJ whole genome shotgun (WGS) entry which is preliminary data.</text>
</comment>
<evidence type="ECO:0000256" key="1">
    <source>
        <dbReference type="SAM" id="Phobius"/>
    </source>
</evidence>
<feature type="transmembrane region" description="Helical" evidence="1">
    <location>
        <begin position="7"/>
        <end position="32"/>
    </location>
</feature>
<organism evidence="2 3">
    <name type="scientific">Candidatus Ryanbacteria bacterium RIFCSPHIGHO2_01_FULL_45_22</name>
    <dbReference type="NCBI Taxonomy" id="1802114"/>
    <lineage>
        <taxon>Bacteria</taxon>
        <taxon>Candidatus Ryaniibacteriota</taxon>
    </lineage>
</organism>
<evidence type="ECO:0000313" key="3">
    <source>
        <dbReference type="Proteomes" id="UP000177480"/>
    </source>
</evidence>
<keyword evidence="1" id="KW-0812">Transmembrane</keyword>
<dbReference type="STRING" id="1802114.A2719_02470"/>
<dbReference type="AlphaFoldDB" id="A0A1G2G2Y3"/>
<gene>
    <name evidence="2" type="ORF">A2719_02470</name>
</gene>
<accession>A0A1G2G2Y3</accession>
<dbReference type="Proteomes" id="UP000177480">
    <property type="component" value="Unassembled WGS sequence"/>
</dbReference>
<evidence type="ECO:0000313" key="2">
    <source>
        <dbReference type="EMBL" id="OGZ44251.1"/>
    </source>
</evidence>
<reference evidence="2 3" key="1">
    <citation type="journal article" date="2016" name="Nat. Commun.">
        <title>Thousands of microbial genomes shed light on interconnected biogeochemical processes in an aquifer system.</title>
        <authorList>
            <person name="Anantharaman K."/>
            <person name="Brown C.T."/>
            <person name="Hug L.A."/>
            <person name="Sharon I."/>
            <person name="Castelle C.J."/>
            <person name="Probst A.J."/>
            <person name="Thomas B.C."/>
            <person name="Singh A."/>
            <person name="Wilkins M.J."/>
            <person name="Karaoz U."/>
            <person name="Brodie E.L."/>
            <person name="Williams K.H."/>
            <person name="Hubbard S.S."/>
            <person name="Banfield J.F."/>
        </authorList>
    </citation>
    <scope>NUCLEOTIDE SEQUENCE [LARGE SCALE GENOMIC DNA]</scope>
</reference>
<dbReference type="EMBL" id="MHNK01000005">
    <property type="protein sequence ID" value="OGZ44251.1"/>
    <property type="molecule type" value="Genomic_DNA"/>
</dbReference>